<name>A0A0E0WBT1_HELPX</name>
<evidence type="ECO:0000259" key="5">
    <source>
        <dbReference type="PROSITE" id="PS50111"/>
    </source>
</evidence>
<dbReference type="InterPro" id="IPR004089">
    <property type="entry name" value="MCPsignal_dom"/>
</dbReference>
<dbReference type="Pfam" id="PF00015">
    <property type="entry name" value="MCPsignal"/>
    <property type="match status" value="1"/>
</dbReference>
<dbReference type="PANTHER" id="PTHR32089">
    <property type="entry name" value="METHYL-ACCEPTING CHEMOTAXIS PROTEIN MCPB"/>
    <property type="match status" value="1"/>
</dbReference>
<evidence type="ECO:0000256" key="3">
    <source>
        <dbReference type="SAM" id="Coils"/>
    </source>
</evidence>
<accession>A0A0E0WBT1</accession>
<reference evidence="6 7" key="1">
    <citation type="submission" date="2012-04" db="EMBL/GenBank/DDBJ databases">
        <authorList>
            <person name="Kersulyte D."/>
            <person name="Cabrera L."/>
            <person name="Pacheco R."/>
            <person name="Herrera P."/>
            <person name="Rodriguez C."/>
            <person name="Gilman R.H."/>
            <person name="Berg D.E."/>
        </authorList>
    </citation>
    <scope>NUCLEOTIDE SEQUENCE [LARGE SCALE GENOMIC DNA]</scope>
    <source>
        <strain evidence="6 7">Shi169</strain>
    </source>
</reference>
<protein>
    <submittedName>
        <fullName evidence="6">Methyl-accepting chemotaxis protein TlpA</fullName>
    </submittedName>
</protein>
<evidence type="ECO:0000256" key="1">
    <source>
        <dbReference type="ARBA" id="ARBA00023224"/>
    </source>
</evidence>
<feature type="transmembrane region" description="Helical" evidence="4">
    <location>
        <begin position="305"/>
        <end position="325"/>
    </location>
</feature>
<dbReference type="GO" id="GO:0007165">
    <property type="term" value="P:signal transduction"/>
    <property type="evidence" value="ECO:0007669"/>
    <property type="project" value="UniProtKB-KW"/>
</dbReference>
<evidence type="ECO:0000313" key="6">
    <source>
        <dbReference type="EMBL" id="AFH98805.1"/>
    </source>
</evidence>
<dbReference type="KEGG" id="hhq:HPSH169_00475"/>
<feature type="domain" description="Methyl-accepting transducer" evidence="5">
    <location>
        <begin position="478"/>
        <end position="678"/>
    </location>
</feature>
<dbReference type="Gene3D" id="3.30.450.20">
    <property type="entry name" value="PAS domain"/>
    <property type="match status" value="1"/>
</dbReference>
<dbReference type="Proteomes" id="UP000005007">
    <property type="component" value="Chromosome"/>
</dbReference>
<dbReference type="EMBL" id="CP003473">
    <property type="protein sequence ID" value="AFH98805.1"/>
    <property type="molecule type" value="Genomic_DNA"/>
</dbReference>
<dbReference type="GO" id="GO:0016020">
    <property type="term" value="C:membrane"/>
    <property type="evidence" value="ECO:0007669"/>
    <property type="project" value="InterPro"/>
</dbReference>
<dbReference type="HOGENOM" id="CLU_000445_107_30_7"/>
<feature type="transmembrane region" description="Helical" evidence="4">
    <location>
        <begin position="12"/>
        <end position="30"/>
    </location>
</feature>
<dbReference type="AlphaFoldDB" id="A0A0E0WBT1"/>
<feature type="coiled-coil region" evidence="3">
    <location>
        <begin position="589"/>
        <end position="644"/>
    </location>
</feature>
<keyword evidence="4" id="KW-1133">Transmembrane helix</keyword>
<dbReference type="PROSITE" id="PS50111">
    <property type="entry name" value="CHEMOTAXIS_TRANSDUC_2"/>
    <property type="match status" value="1"/>
</dbReference>
<dbReference type="PANTHER" id="PTHR32089:SF112">
    <property type="entry name" value="LYSOZYME-LIKE PROTEIN-RELATED"/>
    <property type="match status" value="1"/>
</dbReference>
<evidence type="ECO:0000256" key="4">
    <source>
        <dbReference type="SAM" id="Phobius"/>
    </source>
</evidence>
<organism evidence="6 7">
    <name type="scientific">Helicobacter pylori Shi169</name>
    <dbReference type="NCBI Taxonomy" id="1163741"/>
    <lineage>
        <taxon>Bacteria</taxon>
        <taxon>Pseudomonadati</taxon>
        <taxon>Campylobacterota</taxon>
        <taxon>Epsilonproteobacteria</taxon>
        <taxon>Campylobacterales</taxon>
        <taxon>Helicobacteraceae</taxon>
        <taxon>Helicobacter</taxon>
    </lineage>
</organism>
<keyword evidence="4" id="KW-0812">Transmembrane</keyword>
<sequence length="678" mass="75000">MSKGLSIGNKIILCVALIVIVCVSILGVSLNSRVKEILKESALHSMQDSLHFKVKEVQGILENTYTSIGIVKAMLPKDTKREIKIHLLKNFILANSHVAGVSMFFKDREDLRLTLLRDNDTIKLVENPSLGNNPLVQKTMKNKEISKSLPYYRKMPNGAEVYGVHILLPLLNENTQEVVGALMIFFSIDSFSNEITKNRSDLFLIGVKGKVLLSANKSLQDKSIAEIYKSVPKATNEVMAILENGSNGSKATLEYLDPFSHKENFLAVETFKMLGKTESKDNLNWMIASIIEKDKVYEQVGSVRFVVIVASAIMVLALIIAITLLMRAIVSNRLEAVSSTLSHFFKLLNNQANSNDIKLVEAKSNDELGRMQTAINKNILQTQKIMQEDRQAVQDTIKVVSDVKAGNFAVRITAEPASPDLKELRDALNGIMDYLQESVGTHMPSIFKIFESYSGLDFRGRIQNASGRVELVTNALGQEIQKMLETSSNFAKDLANDSANLKECVQNLEKASNSQHKSLMETSKTIENITTSIQGVSSQSEAMIEQGQDIKSIVEIIRDIADQTNLLALNAAIEAARAGEHGRGFAVVADEVRKLAERTQKSLSEIEANINILVQSISDTSESIKNQVKEVEEINASIEALRSVTEGNLKIASDSLEISQEIDKVSNDILEDVNKKQF</sequence>
<dbReference type="RefSeq" id="WP_000033506.1">
    <property type="nucleotide sequence ID" value="NC_017740.1"/>
</dbReference>
<dbReference type="SUPFAM" id="SSF58104">
    <property type="entry name" value="Methyl-accepting chemotaxis protein (MCP) signaling domain"/>
    <property type="match status" value="1"/>
</dbReference>
<dbReference type="PATRIC" id="fig|1163741.3.peg.97"/>
<proteinExistence type="predicted"/>
<evidence type="ECO:0000256" key="2">
    <source>
        <dbReference type="PROSITE-ProRule" id="PRU00284"/>
    </source>
</evidence>
<keyword evidence="1 2" id="KW-0807">Transducer</keyword>
<dbReference type="Gene3D" id="1.10.287.950">
    <property type="entry name" value="Methyl-accepting chemotaxis protein"/>
    <property type="match status" value="1"/>
</dbReference>
<dbReference type="SMART" id="SM00283">
    <property type="entry name" value="MA"/>
    <property type="match status" value="1"/>
</dbReference>
<keyword evidence="3" id="KW-0175">Coiled coil</keyword>
<gene>
    <name evidence="6" type="ORF">HPSH169_00475</name>
</gene>
<evidence type="ECO:0000313" key="7">
    <source>
        <dbReference type="Proteomes" id="UP000005007"/>
    </source>
</evidence>
<keyword evidence="4" id="KW-0472">Membrane</keyword>